<organism evidence="1 2">
    <name type="scientific">Lentzea alba</name>
    <dbReference type="NCBI Taxonomy" id="2714351"/>
    <lineage>
        <taxon>Bacteria</taxon>
        <taxon>Bacillati</taxon>
        <taxon>Actinomycetota</taxon>
        <taxon>Actinomycetes</taxon>
        <taxon>Pseudonocardiales</taxon>
        <taxon>Pseudonocardiaceae</taxon>
        <taxon>Lentzea</taxon>
    </lineage>
</organism>
<dbReference type="EMBL" id="JAAMPJ010000012">
    <property type="protein sequence ID" value="NGY64192.1"/>
    <property type="molecule type" value="Genomic_DNA"/>
</dbReference>
<dbReference type="AlphaFoldDB" id="A0A7C9VVJ7"/>
<keyword evidence="2" id="KW-1185">Reference proteome</keyword>
<evidence type="ECO:0000313" key="1">
    <source>
        <dbReference type="EMBL" id="NGY64192.1"/>
    </source>
</evidence>
<reference evidence="1 2" key="1">
    <citation type="submission" date="2020-03" db="EMBL/GenBank/DDBJ databases">
        <title>Isolation and identification of active actinomycetes.</title>
        <authorList>
            <person name="Sun X."/>
        </authorList>
    </citation>
    <scope>NUCLEOTIDE SEQUENCE [LARGE SCALE GENOMIC DNA]</scope>
    <source>
        <strain evidence="1 2">NEAU-D13</strain>
    </source>
</reference>
<gene>
    <name evidence="1" type="ORF">G7043_35300</name>
</gene>
<sequence>MNAIGRLNLSTGRHPVLLGAVLALLATIAPAVSTSLTPQAEAVTNRRICLYVSNAAQTLTVPGQGSFAVRTWVGVNYKKDGACPTISSSAVQGMPVNAQPVSKIVCENWGSRIGASGGYLWGSYDVQPERTGDPCTRMGADRLIHFRVRGNGVAYVAYAGSVR</sequence>
<name>A0A7C9VVJ7_9PSEU</name>
<dbReference type="Proteomes" id="UP000481360">
    <property type="component" value="Unassembled WGS sequence"/>
</dbReference>
<evidence type="ECO:0000313" key="2">
    <source>
        <dbReference type="Proteomes" id="UP000481360"/>
    </source>
</evidence>
<proteinExistence type="predicted"/>
<comment type="caution">
    <text evidence="1">The sequence shown here is derived from an EMBL/GenBank/DDBJ whole genome shotgun (WGS) entry which is preliminary data.</text>
</comment>
<dbReference type="RefSeq" id="WP_166053008.1">
    <property type="nucleotide sequence ID" value="NZ_JAAMPJ010000012.1"/>
</dbReference>
<accession>A0A7C9VVJ7</accession>
<protein>
    <submittedName>
        <fullName evidence="1">Uncharacterized protein</fullName>
    </submittedName>
</protein>